<dbReference type="PROSITE" id="PS50011">
    <property type="entry name" value="PROTEIN_KINASE_DOM"/>
    <property type="match status" value="1"/>
</dbReference>
<evidence type="ECO:0000259" key="8">
    <source>
        <dbReference type="PROSITE" id="PS50011"/>
    </source>
</evidence>
<dbReference type="PANTHER" id="PTHR43289:SF6">
    <property type="entry name" value="SERINE_THREONINE-PROTEIN KINASE NEKL-3"/>
    <property type="match status" value="1"/>
</dbReference>
<dbReference type="SUPFAM" id="SSF56112">
    <property type="entry name" value="Protein kinase-like (PK-like)"/>
    <property type="match status" value="1"/>
</dbReference>
<feature type="region of interest" description="Disordered" evidence="7">
    <location>
        <begin position="319"/>
        <end position="362"/>
    </location>
</feature>
<evidence type="ECO:0000256" key="7">
    <source>
        <dbReference type="SAM" id="MobiDB-lite"/>
    </source>
</evidence>
<dbReference type="Gene3D" id="3.30.200.20">
    <property type="entry name" value="Phosphorylase Kinase, domain 1"/>
    <property type="match status" value="1"/>
</dbReference>
<keyword evidence="3 9" id="KW-0808">Transferase</keyword>
<keyword evidence="5 9" id="KW-0418">Kinase</keyword>
<dbReference type="PANTHER" id="PTHR43289">
    <property type="entry name" value="MITOGEN-ACTIVATED PROTEIN KINASE KINASE KINASE 20-RELATED"/>
    <property type="match status" value="1"/>
</dbReference>
<feature type="compositionally biased region" description="Low complexity" evidence="7">
    <location>
        <begin position="343"/>
        <end position="352"/>
    </location>
</feature>
<dbReference type="AlphaFoldDB" id="A0AAU7M751"/>
<dbReference type="Pfam" id="PF00069">
    <property type="entry name" value="Pkinase"/>
    <property type="match status" value="1"/>
</dbReference>
<dbReference type="CDD" id="cd14014">
    <property type="entry name" value="STKc_PknB_like"/>
    <property type="match status" value="1"/>
</dbReference>
<evidence type="ECO:0000313" key="9">
    <source>
        <dbReference type="EMBL" id="XBP93337.1"/>
    </source>
</evidence>
<keyword evidence="4" id="KW-0547">Nucleotide-binding</keyword>
<evidence type="ECO:0000256" key="6">
    <source>
        <dbReference type="ARBA" id="ARBA00022840"/>
    </source>
</evidence>
<accession>A0AAU7M751</accession>
<protein>
    <recommendedName>
        <fullName evidence="1">non-specific serine/threonine protein kinase</fullName>
        <ecNumber evidence="1">2.7.11.1</ecNumber>
    </recommendedName>
</protein>
<evidence type="ECO:0000256" key="4">
    <source>
        <dbReference type="ARBA" id="ARBA00022741"/>
    </source>
</evidence>
<keyword evidence="6" id="KW-0067">ATP-binding</keyword>
<dbReference type="GO" id="GO:0005524">
    <property type="term" value="F:ATP binding"/>
    <property type="evidence" value="ECO:0007669"/>
    <property type="project" value="UniProtKB-KW"/>
</dbReference>
<dbReference type="InterPro" id="IPR000719">
    <property type="entry name" value="Prot_kinase_dom"/>
</dbReference>
<evidence type="ECO:0000313" key="10">
    <source>
        <dbReference type="EMBL" id="XCH74035.1"/>
    </source>
</evidence>
<dbReference type="EC" id="2.7.11.1" evidence="1"/>
<dbReference type="EMBL" id="CP157762">
    <property type="protein sequence ID" value="XBP93337.1"/>
    <property type="molecule type" value="Genomic_DNA"/>
</dbReference>
<sequence>MSRPWPVEGDLLAGRYRMTERLRLGGMSVIWRAHDETLHRMVAVKLPVVDAPLRAAAHELLRRESRATARLAHPDVVTVHDCGEATSPDGDRVFFMVMQLVTGEPLAEVLADGPLSWPDAARIAQRVARVLVAAHADAIVHRDINPENVLLTPDGVKVVDFGINARIGEPDDGSGWTFGTPPYVPPERVAGAAVAPASDVYALGALLFEMLAGRPPYPETTWDELAAVRRPSVPPAPPGAPAELAELCQRCLRPEPDLRPSAAEVAASLMALVDGRSSAAVRAWPGPPPRRPARRRAIVTTGLGLAAAVGVVAVWASSPGDPPPRTAPTPPATPVPGTPGPPRTTGATVGSPRPAPPRRTGRTPLLTVSAAREQVYAVIDRNARQGGMSPDAAQDLRQALANLTRNGVSDGRALDREMGALRRRVADRVREGRVTAAAAAELDRALERFAVAFRTALGARGDGSTGG</sequence>
<feature type="domain" description="Protein kinase" evidence="8">
    <location>
        <begin position="16"/>
        <end position="273"/>
    </location>
</feature>
<proteinExistence type="predicted"/>
<name>A0AAU7M751_9ACTN</name>
<evidence type="ECO:0000256" key="1">
    <source>
        <dbReference type="ARBA" id="ARBA00012513"/>
    </source>
</evidence>
<dbReference type="InterPro" id="IPR011009">
    <property type="entry name" value="Kinase-like_dom_sf"/>
</dbReference>
<feature type="compositionally biased region" description="Pro residues" evidence="7">
    <location>
        <begin position="320"/>
        <end position="342"/>
    </location>
</feature>
<gene>
    <name evidence="10" type="ORF">ABUL08_27835</name>
    <name evidence="9" type="ORF">VK199_27750</name>
</gene>
<dbReference type="EMBL" id="CP159342">
    <property type="protein sequence ID" value="XCH74035.1"/>
    <property type="molecule type" value="Genomic_DNA"/>
</dbReference>
<evidence type="ECO:0000256" key="5">
    <source>
        <dbReference type="ARBA" id="ARBA00022777"/>
    </source>
</evidence>
<keyword evidence="2" id="KW-0723">Serine/threonine-protein kinase</keyword>
<evidence type="ECO:0000256" key="3">
    <source>
        <dbReference type="ARBA" id="ARBA00022679"/>
    </source>
</evidence>
<reference evidence="9" key="1">
    <citation type="submission" date="2024-01" db="EMBL/GenBank/DDBJ databases">
        <title>The genome sequence of Micromonospora mangrovi CCTCC AA 2012012.</title>
        <authorList>
            <person name="Gao J."/>
        </authorList>
    </citation>
    <scope>NUCLEOTIDE SEQUENCE</scope>
    <source>
        <strain evidence="9">CCTCC AA 2012012</strain>
    </source>
</reference>
<reference evidence="10" key="2">
    <citation type="submission" date="2024-06" db="EMBL/GenBank/DDBJ databases">
        <title>Micromonospora mangrovi CCTCC AA 2012012 genome sequences.</title>
        <authorList>
            <person name="Gao J."/>
        </authorList>
    </citation>
    <scope>NUCLEOTIDE SEQUENCE</scope>
    <source>
        <strain evidence="10">CCTCC AA 2012012</strain>
    </source>
</reference>
<organism evidence="9">
    <name type="scientific">Micromonospora sp. CCTCC AA 2012012</name>
    <dbReference type="NCBI Taxonomy" id="3111921"/>
    <lineage>
        <taxon>Bacteria</taxon>
        <taxon>Bacillati</taxon>
        <taxon>Actinomycetota</taxon>
        <taxon>Actinomycetes</taxon>
        <taxon>Micromonosporales</taxon>
        <taxon>Micromonosporaceae</taxon>
        <taxon>Micromonospora</taxon>
    </lineage>
</organism>
<dbReference type="GO" id="GO:0004674">
    <property type="term" value="F:protein serine/threonine kinase activity"/>
    <property type="evidence" value="ECO:0007669"/>
    <property type="project" value="UniProtKB-KW"/>
</dbReference>
<dbReference type="RefSeq" id="WP_350932985.1">
    <property type="nucleotide sequence ID" value="NZ_CP157762.1"/>
</dbReference>
<evidence type="ECO:0000256" key="2">
    <source>
        <dbReference type="ARBA" id="ARBA00022527"/>
    </source>
</evidence>
<dbReference type="Gene3D" id="1.10.510.10">
    <property type="entry name" value="Transferase(Phosphotransferase) domain 1"/>
    <property type="match status" value="1"/>
</dbReference>